<dbReference type="PROSITE" id="PS50011">
    <property type="entry name" value="PROTEIN_KINASE_DOM"/>
    <property type="match status" value="1"/>
</dbReference>
<comment type="catalytic activity">
    <reaction evidence="7">
        <text>L-threonyl-[protein] + ATP = O-phospho-L-threonyl-[protein] + ADP + H(+)</text>
        <dbReference type="Rhea" id="RHEA:46608"/>
        <dbReference type="Rhea" id="RHEA-COMP:11060"/>
        <dbReference type="Rhea" id="RHEA-COMP:11605"/>
        <dbReference type="ChEBI" id="CHEBI:15378"/>
        <dbReference type="ChEBI" id="CHEBI:30013"/>
        <dbReference type="ChEBI" id="CHEBI:30616"/>
        <dbReference type="ChEBI" id="CHEBI:61977"/>
        <dbReference type="ChEBI" id="CHEBI:456216"/>
        <dbReference type="EC" id="2.7.11.1"/>
    </reaction>
</comment>
<dbReference type="InterPro" id="IPR011009">
    <property type="entry name" value="Kinase-like_dom_sf"/>
</dbReference>
<dbReference type="GO" id="GO:0000245">
    <property type="term" value="P:spliceosomal complex assembly"/>
    <property type="evidence" value="ECO:0007669"/>
    <property type="project" value="TreeGrafter"/>
</dbReference>
<protein>
    <recommendedName>
        <fullName evidence="1">non-specific serine/threonine protein kinase</fullName>
        <ecNumber evidence="1">2.7.11.1</ecNumber>
    </recommendedName>
</protein>
<gene>
    <name evidence="11" type="ORF">BDP27DRAFT_1428653</name>
</gene>
<dbReference type="InterPro" id="IPR017441">
    <property type="entry name" value="Protein_kinase_ATP_BS"/>
</dbReference>
<dbReference type="InterPro" id="IPR051334">
    <property type="entry name" value="SRPK"/>
</dbReference>
<evidence type="ECO:0000256" key="5">
    <source>
        <dbReference type="ARBA" id="ARBA00022777"/>
    </source>
</evidence>
<dbReference type="OrthoDB" id="5979581at2759"/>
<dbReference type="InterPro" id="IPR000719">
    <property type="entry name" value="Prot_kinase_dom"/>
</dbReference>
<keyword evidence="4 9" id="KW-0547">Nucleotide-binding</keyword>
<dbReference type="GO" id="GO:0005524">
    <property type="term" value="F:ATP binding"/>
    <property type="evidence" value="ECO:0007669"/>
    <property type="project" value="UniProtKB-UniRule"/>
</dbReference>
<evidence type="ECO:0000313" key="11">
    <source>
        <dbReference type="EMBL" id="KAF9061732.1"/>
    </source>
</evidence>
<dbReference type="Proteomes" id="UP000772434">
    <property type="component" value="Unassembled WGS sequence"/>
</dbReference>
<dbReference type="PANTHER" id="PTHR47634:SF9">
    <property type="entry name" value="PROTEIN KINASE DOMAIN-CONTAINING PROTEIN-RELATED"/>
    <property type="match status" value="1"/>
</dbReference>
<evidence type="ECO:0000259" key="10">
    <source>
        <dbReference type="PROSITE" id="PS50011"/>
    </source>
</evidence>
<comment type="caution">
    <text evidence="11">The sequence shown here is derived from an EMBL/GenBank/DDBJ whole genome shotgun (WGS) entry which is preliminary data.</text>
</comment>
<evidence type="ECO:0000256" key="3">
    <source>
        <dbReference type="ARBA" id="ARBA00022679"/>
    </source>
</evidence>
<evidence type="ECO:0000313" key="12">
    <source>
        <dbReference type="Proteomes" id="UP000772434"/>
    </source>
</evidence>
<evidence type="ECO:0000256" key="7">
    <source>
        <dbReference type="ARBA" id="ARBA00047899"/>
    </source>
</evidence>
<dbReference type="SUPFAM" id="SSF56112">
    <property type="entry name" value="Protein kinase-like (PK-like)"/>
    <property type="match status" value="1"/>
</dbReference>
<dbReference type="EMBL" id="JADNRY010000192">
    <property type="protein sequence ID" value="KAF9061732.1"/>
    <property type="molecule type" value="Genomic_DNA"/>
</dbReference>
<comment type="catalytic activity">
    <reaction evidence="8">
        <text>L-seryl-[protein] + ATP = O-phospho-L-seryl-[protein] + ADP + H(+)</text>
        <dbReference type="Rhea" id="RHEA:17989"/>
        <dbReference type="Rhea" id="RHEA-COMP:9863"/>
        <dbReference type="Rhea" id="RHEA-COMP:11604"/>
        <dbReference type="ChEBI" id="CHEBI:15378"/>
        <dbReference type="ChEBI" id="CHEBI:29999"/>
        <dbReference type="ChEBI" id="CHEBI:30616"/>
        <dbReference type="ChEBI" id="CHEBI:83421"/>
        <dbReference type="ChEBI" id="CHEBI:456216"/>
        <dbReference type="EC" id="2.7.11.1"/>
    </reaction>
</comment>
<dbReference type="Pfam" id="PF00069">
    <property type="entry name" value="Pkinase"/>
    <property type="match status" value="2"/>
</dbReference>
<name>A0A9P5PEK9_9AGAR</name>
<evidence type="ECO:0000256" key="9">
    <source>
        <dbReference type="PROSITE-ProRule" id="PRU10141"/>
    </source>
</evidence>
<dbReference type="Gene3D" id="1.10.510.10">
    <property type="entry name" value="Transferase(Phosphotransferase) domain 1"/>
    <property type="match status" value="1"/>
</dbReference>
<reference evidence="11" key="1">
    <citation type="submission" date="2020-11" db="EMBL/GenBank/DDBJ databases">
        <authorList>
            <consortium name="DOE Joint Genome Institute"/>
            <person name="Ahrendt S."/>
            <person name="Riley R."/>
            <person name="Andreopoulos W."/>
            <person name="Labutti K."/>
            <person name="Pangilinan J."/>
            <person name="Ruiz-Duenas F.J."/>
            <person name="Barrasa J.M."/>
            <person name="Sanchez-Garcia M."/>
            <person name="Camarero S."/>
            <person name="Miyauchi S."/>
            <person name="Serrano A."/>
            <person name="Linde D."/>
            <person name="Babiker R."/>
            <person name="Drula E."/>
            <person name="Ayuso-Fernandez I."/>
            <person name="Pacheco R."/>
            <person name="Padilla G."/>
            <person name="Ferreira P."/>
            <person name="Barriuso J."/>
            <person name="Kellner H."/>
            <person name="Castanera R."/>
            <person name="Alfaro M."/>
            <person name="Ramirez L."/>
            <person name="Pisabarro A.G."/>
            <person name="Kuo A."/>
            <person name="Tritt A."/>
            <person name="Lipzen A."/>
            <person name="He G."/>
            <person name="Yan M."/>
            <person name="Ng V."/>
            <person name="Cullen D."/>
            <person name="Martin F."/>
            <person name="Rosso M.-N."/>
            <person name="Henrissat B."/>
            <person name="Hibbett D."/>
            <person name="Martinez A.T."/>
            <person name="Grigoriev I.V."/>
        </authorList>
    </citation>
    <scope>NUCLEOTIDE SEQUENCE</scope>
    <source>
        <strain evidence="11">AH 40177</strain>
    </source>
</reference>
<sequence>MFVKGHFFEVENFKLYRPGGFHPVHLGDTFHNDRYTVVHKLGYGSYSTVWLVKDSVTNRFAALKIIVSESTNIASEMAVFRHLQQSSNLDIDNGDKDYVVHLLDEFEHHGPNGMHQCIVTEALGPSVYLDDAELMDHFAAGFIPTNISKRIVAQVSRGIRYLHKHRVVHGDLYPHNILLYTDSLSSRSSQEDIEGFLGKPQKMTFQTCDTATNPSDSLDPHAPQYLVRKPDSMSLRHHCFSNRTSLHVKISDFGEAFIWSPEDPEIHDSHCARVFAAPELLFENSASFASDIWALGVIVYHFLCGGSIFPFQHNLVFDMIRKLGPIPSRWYEEWDDRSLLDPPGSEAWKEVLRAAQFHSPSYSQVTHE</sequence>
<keyword evidence="12" id="KW-1185">Reference proteome</keyword>
<organism evidence="11 12">
    <name type="scientific">Rhodocollybia butyracea</name>
    <dbReference type="NCBI Taxonomy" id="206335"/>
    <lineage>
        <taxon>Eukaryota</taxon>
        <taxon>Fungi</taxon>
        <taxon>Dikarya</taxon>
        <taxon>Basidiomycota</taxon>
        <taxon>Agaricomycotina</taxon>
        <taxon>Agaricomycetes</taxon>
        <taxon>Agaricomycetidae</taxon>
        <taxon>Agaricales</taxon>
        <taxon>Marasmiineae</taxon>
        <taxon>Omphalotaceae</taxon>
        <taxon>Rhodocollybia</taxon>
    </lineage>
</organism>
<dbReference type="GO" id="GO:0004674">
    <property type="term" value="F:protein serine/threonine kinase activity"/>
    <property type="evidence" value="ECO:0007669"/>
    <property type="project" value="UniProtKB-KW"/>
</dbReference>
<keyword evidence="2" id="KW-0723">Serine/threonine-protein kinase</keyword>
<evidence type="ECO:0000256" key="8">
    <source>
        <dbReference type="ARBA" id="ARBA00048679"/>
    </source>
</evidence>
<accession>A0A9P5PEK9</accession>
<proteinExistence type="predicted"/>
<feature type="binding site" evidence="9">
    <location>
        <position position="64"/>
    </location>
    <ligand>
        <name>ATP</name>
        <dbReference type="ChEBI" id="CHEBI:30616"/>
    </ligand>
</feature>
<keyword evidence="6 9" id="KW-0067">ATP-binding</keyword>
<keyword evidence="5 11" id="KW-0418">Kinase</keyword>
<dbReference type="EC" id="2.7.11.1" evidence="1"/>
<evidence type="ECO:0000256" key="4">
    <source>
        <dbReference type="ARBA" id="ARBA00022741"/>
    </source>
</evidence>
<dbReference type="Gene3D" id="3.30.200.20">
    <property type="entry name" value="Phosphorylase Kinase, domain 1"/>
    <property type="match status" value="1"/>
</dbReference>
<evidence type="ECO:0000256" key="6">
    <source>
        <dbReference type="ARBA" id="ARBA00022840"/>
    </source>
</evidence>
<keyword evidence="3" id="KW-0808">Transferase</keyword>
<dbReference type="AlphaFoldDB" id="A0A9P5PEK9"/>
<dbReference type="PANTHER" id="PTHR47634">
    <property type="entry name" value="PROTEIN KINASE DOMAIN-CONTAINING PROTEIN-RELATED"/>
    <property type="match status" value="1"/>
</dbReference>
<dbReference type="PROSITE" id="PS00107">
    <property type="entry name" value="PROTEIN_KINASE_ATP"/>
    <property type="match status" value="1"/>
</dbReference>
<evidence type="ECO:0000256" key="2">
    <source>
        <dbReference type="ARBA" id="ARBA00022527"/>
    </source>
</evidence>
<dbReference type="GO" id="GO:0050684">
    <property type="term" value="P:regulation of mRNA processing"/>
    <property type="evidence" value="ECO:0007669"/>
    <property type="project" value="TreeGrafter"/>
</dbReference>
<feature type="domain" description="Protein kinase" evidence="10">
    <location>
        <begin position="35"/>
        <end position="368"/>
    </location>
</feature>
<evidence type="ECO:0000256" key="1">
    <source>
        <dbReference type="ARBA" id="ARBA00012513"/>
    </source>
</evidence>